<evidence type="ECO:0000256" key="2">
    <source>
        <dbReference type="ARBA" id="ARBA00023002"/>
    </source>
</evidence>
<dbReference type="PRINTS" id="PR00081">
    <property type="entry name" value="GDHRDH"/>
</dbReference>
<dbReference type="PANTHER" id="PTHR24321:SF15">
    <property type="entry name" value="OXIDOREDUCTASE UCPA"/>
    <property type="match status" value="1"/>
</dbReference>
<dbReference type="InterPro" id="IPR036291">
    <property type="entry name" value="NAD(P)-bd_dom_sf"/>
</dbReference>
<dbReference type="EMBL" id="JAENHM010000095">
    <property type="protein sequence ID" value="MBK1842933.1"/>
    <property type="molecule type" value="Genomic_DNA"/>
</dbReference>
<dbReference type="SUPFAM" id="SSF51735">
    <property type="entry name" value="NAD(P)-binding Rossmann-fold domains"/>
    <property type="match status" value="1"/>
</dbReference>
<evidence type="ECO:0000256" key="1">
    <source>
        <dbReference type="ARBA" id="ARBA00006484"/>
    </source>
</evidence>
<dbReference type="Pfam" id="PF13561">
    <property type="entry name" value="adh_short_C2"/>
    <property type="match status" value="1"/>
</dbReference>
<keyword evidence="5" id="KW-1185">Reference proteome</keyword>
<sequence length="267" mass="27232">MTKTALVTGAGGGLGAAIARRLAGEGYRVALLDLDAAGLEVEAARIPGALAFTADVTDEAQIDAVVAAMAEAFGDGPDVLVNNAGIVRFGDILDHSVADFRRVVDVNLTGTFIVTRAVARRMAERGSGAIVNITSLNAVAPSPDAGAYPATKAAVALLTEHLALALAPRGVRVNAVAPGFIDAGMSAPIYADAEVRAVRGGAVPARSLGTADDVADAVLFLVSDQARYIHGQHLMVDGGVSFSLKMHLPRRAPAVKSPAVKPPAGDR</sequence>
<protein>
    <submittedName>
        <fullName evidence="4">SDR family oxidoreductase</fullName>
    </submittedName>
</protein>
<proteinExistence type="inferred from homology"/>
<gene>
    <name evidence="4" type="ORF">JHL17_36635</name>
</gene>
<dbReference type="PRINTS" id="PR00080">
    <property type="entry name" value="SDRFAMILY"/>
</dbReference>
<dbReference type="PANTHER" id="PTHR24321">
    <property type="entry name" value="DEHYDROGENASES, SHORT CHAIN"/>
    <property type="match status" value="1"/>
</dbReference>
<dbReference type="RefSeq" id="WP_200199586.1">
    <property type="nucleotide sequence ID" value="NZ_JAENHM010000095.1"/>
</dbReference>
<dbReference type="InterPro" id="IPR002347">
    <property type="entry name" value="SDR_fam"/>
</dbReference>
<dbReference type="Proteomes" id="UP000652760">
    <property type="component" value="Unassembled WGS sequence"/>
</dbReference>
<name>A0ABS1FHL9_9PROT</name>
<organism evidence="4 5">
    <name type="scientific">Azospirillum endophyticum</name>
    <dbReference type="NCBI Taxonomy" id="2800326"/>
    <lineage>
        <taxon>Bacteria</taxon>
        <taxon>Pseudomonadati</taxon>
        <taxon>Pseudomonadota</taxon>
        <taxon>Alphaproteobacteria</taxon>
        <taxon>Rhodospirillales</taxon>
        <taxon>Azospirillaceae</taxon>
        <taxon>Azospirillum</taxon>
    </lineage>
</organism>
<dbReference type="InterPro" id="IPR057326">
    <property type="entry name" value="KR_dom"/>
</dbReference>
<evidence type="ECO:0000313" key="5">
    <source>
        <dbReference type="Proteomes" id="UP000652760"/>
    </source>
</evidence>
<dbReference type="NCBIfam" id="NF005559">
    <property type="entry name" value="PRK07231.1"/>
    <property type="match status" value="1"/>
</dbReference>
<dbReference type="PROSITE" id="PS00061">
    <property type="entry name" value="ADH_SHORT"/>
    <property type="match status" value="1"/>
</dbReference>
<feature type="domain" description="Ketoreductase" evidence="3">
    <location>
        <begin position="3"/>
        <end position="179"/>
    </location>
</feature>
<dbReference type="SMART" id="SM00822">
    <property type="entry name" value="PKS_KR"/>
    <property type="match status" value="1"/>
</dbReference>
<reference evidence="5" key="1">
    <citation type="submission" date="2021-01" db="EMBL/GenBank/DDBJ databases">
        <title>Genome public.</title>
        <authorList>
            <person name="Liu C."/>
            <person name="Sun Q."/>
        </authorList>
    </citation>
    <scope>NUCLEOTIDE SEQUENCE [LARGE SCALE GENOMIC DNA]</scope>
    <source>
        <strain evidence="5">YIM B02556</strain>
    </source>
</reference>
<dbReference type="Gene3D" id="3.40.50.720">
    <property type="entry name" value="NAD(P)-binding Rossmann-like Domain"/>
    <property type="match status" value="1"/>
</dbReference>
<keyword evidence="2" id="KW-0560">Oxidoreductase</keyword>
<comment type="similarity">
    <text evidence="1">Belongs to the short-chain dehydrogenases/reductases (SDR) family.</text>
</comment>
<dbReference type="CDD" id="cd05233">
    <property type="entry name" value="SDR_c"/>
    <property type="match status" value="1"/>
</dbReference>
<accession>A0ABS1FHL9</accession>
<comment type="caution">
    <text evidence="4">The sequence shown here is derived from an EMBL/GenBank/DDBJ whole genome shotgun (WGS) entry which is preliminary data.</text>
</comment>
<dbReference type="InterPro" id="IPR020904">
    <property type="entry name" value="Sc_DH/Rdtase_CS"/>
</dbReference>
<evidence type="ECO:0000259" key="3">
    <source>
        <dbReference type="SMART" id="SM00822"/>
    </source>
</evidence>
<evidence type="ECO:0000313" key="4">
    <source>
        <dbReference type="EMBL" id="MBK1842933.1"/>
    </source>
</evidence>